<feature type="compositionally biased region" description="Gly residues" evidence="1">
    <location>
        <begin position="52"/>
        <end position="61"/>
    </location>
</feature>
<organism evidence="3 4">
    <name type="scientific">Candidatus Atopostipes pullistercoris</name>
    <dbReference type="NCBI Taxonomy" id="2838467"/>
    <lineage>
        <taxon>Bacteria</taxon>
        <taxon>Bacillati</taxon>
        <taxon>Bacillota</taxon>
        <taxon>Bacilli</taxon>
        <taxon>Lactobacillales</taxon>
        <taxon>Carnobacteriaceae</taxon>
        <taxon>Atopostipes</taxon>
    </lineage>
</organism>
<reference evidence="3" key="1">
    <citation type="journal article" date="2021" name="PeerJ">
        <title>Extensive microbial diversity within the chicken gut microbiome revealed by metagenomics and culture.</title>
        <authorList>
            <person name="Gilroy R."/>
            <person name="Ravi A."/>
            <person name="Getino M."/>
            <person name="Pursley I."/>
            <person name="Horton D.L."/>
            <person name="Alikhan N.F."/>
            <person name="Baker D."/>
            <person name="Gharbi K."/>
            <person name="Hall N."/>
            <person name="Watson M."/>
            <person name="Adriaenssens E.M."/>
            <person name="Foster-Nyarko E."/>
            <person name="Jarju S."/>
            <person name="Secka A."/>
            <person name="Antonio M."/>
            <person name="Oren A."/>
            <person name="Chaudhuri R.R."/>
            <person name="La Ragione R."/>
            <person name="Hildebrand F."/>
            <person name="Pallen M.J."/>
        </authorList>
    </citation>
    <scope>NUCLEOTIDE SEQUENCE</scope>
    <source>
        <strain evidence="3">CHK169-4300</strain>
    </source>
</reference>
<dbReference type="EMBL" id="DXAZ01000019">
    <property type="protein sequence ID" value="HIZ70432.1"/>
    <property type="molecule type" value="Genomic_DNA"/>
</dbReference>
<keyword evidence="2" id="KW-0812">Transmembrane</keyword>
<dbReference type="Proteomes" id="UP000824106">
    <property type="component" value="Unassembled WGS sequence"/>
</dbReference>
<proteinExistence type="predicted"/>
<feature type="region of interest" description="Disordered" evidence="1">
    <location>
        <begin position="1"/>
        <end position="63"/>
    </location>
</feature>
<evidence type="ECO:0000256" key="2">
    <source>
        <dbReference type="SAM" id="Phobius"/>
    </source>
</evidence>
<feature type="transmembrane region" description="Helical" evidence="2">
    <location>
        <begin position="296"/>
        <end position="316"/>
    </location>
</feature>
<reference evidence="3" key="2">
    <citation type="submission" date="2021-04" db="EMBL/GenBank/DDBJ databases">
        <authorList>
            <person name="Gilroy R."/>
        </authorList>
    </citation>
    <scope>NUCLEOTIDE SEQUENCE</scope>
    <source>
        <strain evidence="3">CHK169-4300</strain>
    </source>
</reference>
<feature type="region of interest" description="Disordered" evidence="1">
    <location>
        <begin position="324"/>
        <end position="343"/>
    </location>
</feature>
<evidence type="ECO:0000313" key="3">
    <source>
        <dbReference type="EMBL" id="HIZ70432.1"/>
    </source>
</evidence>
<dbReference type="Gene3D" id="3.10.310.50">
    <property type="match status" value="1"/>
</dbReference>
<keyword evidence="2" id="KW-1133">Transmembrane helix</keyword>
<accession>A0A9D2JXN9</accession>
<gene>
    <name evidence="3" type="ORF">H9808_01430</name>
</gene>
<name>A0A9D2JXN9_9LACT</name>
<dbReference type="AlphaFoldDB" id="A0A9D2JXN9"/>
<evidence type="ECO:0000256" key="1">
    <source>
        <dbReference type="SAM" id="MobiDB-lite"/>
    </source>
</evidence>
<keyword evidence="2" id="KW-0472">Membrane</keyword>
<feature type="compositionally biased region" description="Basic and acidic residues" evidence="1">
    <location>
        <begin position="324"/>
        <end position="335"/>
    </location>
</feature>
<sequence length="343" mass="37991">MARGGGRGGGGRSGGGGRGGGSSLGGSRGGGRRLGGGSSRGRGGRNTSSGRRTGGYGGGGYRRPRGFFGPRPFYGGWGYGGYGYGRRPYRRGGCGTGGCGCLPSLILILVLLSLYNFAWSFVPGTGHNTVVETVRVNSSTIEREPIDAGLVNETDYYQDNLDWIRDPGELEEGLKHFYNETNIQPFVYITDNIDGEANPTPDEIDAFANDLYDELFTDEAHLLLVHFENYDFYDYEYSYHLVTGSQAKVLMDSEAENILFDYLDYYYPKDITEEEYFSDAFKDTADRIMTVTKSPWIPALLVIGGAVILLVLFNWWRTALNKPENEKPQEKKENKEDLDDFDF</sequence>
<evidence type="ECO:0000313" key="4">
    <source>
        <dbReference type="Proteomes" id="UP000824106"/>
    </source>
</evidence>
<protein>
    <submittedName>
        <fullName evidence="3">TPM domain-containing protein</fullName>
    </submittedName>
</protein>
<feature type="compositionally biased region" description="Gly residues" evidence="1">
    <location>
        <begin position="1"/>
        <end position="41"/>
    </location>
</feature>
<comment type="caution">
    <text evidence="3">The sequence shown here is derived from an EMBL/GenBank/DDBJ whole genome shotgun (WGS) entry which is preliminary data.</text>
</comment>